<accession>A0A1M5ZX31</accession>
<dbReference type="AlphaFoldDB" id="A0A1M5ZX31"/>
<name>A0A1M5ZX31_9FLAO</name>
<sequence>MNYIRHLTGFYEKILNDDRLNPSHISLYLALFQFWNLNRFQNPVSISRSEMMKLSKISALSTYHKCISQLQDFGYIEYSPSFNPFKGSTVSLLNFEAFADKFQPRSQSKKQTSEEQPLDKHWTTDNTGTEQALEQQNEHSINYINTINSTNNKNITRTTQPKYLSDRQTPSKKNNAGKTSKKNTFTPPEFAEVQRFFAEKNAPPEEAEKFFNHYESNGWLVGGKSKMKNWNAAARNWLINVKKFSGTAPIVANTAGHLSASTGKSYQEKL</sequence>
<evidence type="ECO:0000313" key="3">
    <source>
        <dbReference type="Proteomes" id="UP000184335"/>
    </source>
</evidence>
<feature type="region of interest" description="Disordered" evidence="1">
    <location>
        <begin position="145"/>
        <end position="185"/>
    </location>
</feature>
<feature type="region of interest" description="Disordered" evidence="1">
    <location>
        <begin position="104"/>
        <end position="131"/>
    </location>
</feature>
<evidence type="ECO:0000313" key="2">
    <source>
        <dbReference type="EMBL" id="SHI28814.1"/>
    </source>
</evidence>
<dbReference type="EMBL" id="FQYI01000001">
    <property type="protein sequence ID" value="SHI28814.1"/>
    <property type="molecule type" value="Genomic_DNA"/>
</dbReference>
<reference evidence="2 3" key="1">
    <citation type="submission" date="2016-11" db="EMBL/GenBank/DDBJ databases">
        <authorList>
            <person name="Jaros S."/>
            <person name="Januszkiewicz K."/>
            <person name="Wedrychowicz H."/>
        </authorList>
    </citation>
    <scope>NUCLEOTIDE SEQUENCE [LARGE SCALE GENOMIC DNA]</scope>
    <source>
        <strain evidence="2 3">DSM 25479</strain>
    </source>
</reference>
<proteinExistence type="predicted"/>
<dbReference type="STRING" id="1118202.SAMN05443429_1013"/>
<feature type="compositionally biased region" description="Low complexity" evidence="1">
    <location>
        <begin position="145"/>
        <end position="159"/>
    </location>
</feature>
<protein>
    <submittedName>
        <fullName evidence="2">Uncharacterized protein</fullName>
    </submittedName>
</protein>
<organism evidence="2 3">
    <name type="scientific">Cruoricaptor ignavus</name>
    <dbReference type="NCBI Taxonomy" id="1118202"/>
    <lineage>
        <taxon>Bacteria</taxon>
        <taxon>Pseudomonadati</taxon>
        <taxon>Bacteroidota</taxon>
        <taxon>Flavobacteriia</taxon>
        <taxon>Flavobacteriales</taxon>
        <taxon>Weeksellaceae</taxon>
        <taxon>Cruoricaptor</taxon>
    </lineage>
</organism>
<evidence type="ECO:0000256" key="1">
    <source>
        <dbReference type="SAM" id="MobiDB-lite"/>
    </source>
</evidence>
<dbReference type="Proteomes" id="UP000184335">
    <property type="component" value="Unassembled WGS sequence"/>
</dbReference>
<gene>
    <name evidence="2" type="ORF">SAMN05443429_1013</name>
</gene>
<dbReference type="OrthoDB" id="1442826at2"/>
<keyword evidence="3" id="KW-1185">Reference proteome</keyword>
<dbReference type="RefSeq" id="WP_073177092.1">
    <property type="nucleotide sequence ID" value="NZ_FQYI01000001.1"/>
</dbReference>
<feature type="compositionally biased region" description="Basic and acidic residues" evidence="1">
    <location>
        <begin position="111"/>
        <end position="123"/>
    </location>
</feature>
<feature type="compositionally biased region" description="Polar residues" evidence="1">
    <location>
        <begin position="160"/>
        <end position="185"/>
    </location>
</feature>